<gene>
    <name evidence="1" type="ORF">PLOB_00009275</name>
</gene>
<sequence>MKKRKKEEEEEKRKRAENPVNMRRGEIVEEFKKKLGCVLWKTRANEYKEYVKNLRAGQFFSVAFKDGLQAGIRVSAAPETIIGGGWIVEAVEQSASFSQIRDGDILVKVNDKACINYRYQRIQDMLSARININPININPSCPVFWMWFL</sequence>
<evidence type="ECO:0000313" key="1">
    <source>
        <dbReference type="EMBL" id="CAH3168561.1"/>
    </source>
</evidence>
<name>A0ABN8QQ98_9CNID</name>
<accession>A0ABN8QQ98</accession>
<dbReference type="InterPro" id="IPR036034">
    <property type="entry name" value="PDZ_sf"/>
</dbReference>
<dbReference type="EMBL" id="CALNXK010000145">
    <property type="protein sequence ID" value="CAH3168561.1"/>
    <property type="molecule type" value="Genomic_DNA"/>
</dbReference>
<dbReference type="SUPFAM" id="SSF50156">
    <property type="entry name" value="PDZ domain-like"/>
    <property type="match status" value="1"/>
</dbReference>
<proteinExistence type="predicted"/>
<dbReference type="Proteomes" id="UP001159405">
    <property type="component" value="Unassembled WGS sequence"/>
</dbReference>
<keyword evidence="2" id="KW-1185">Reference proteome</keyword>
<evidence type="ECO:0000313" key="2">
    <source>
        <dbReference type="Proteomes" id="UP001159405"/>
    </source>
</evidence>
<protein>
    <recommendedName>
        <fullName evidence="3">PDZ domain-containing protein</fullName>
    </recommendedName>
</protein>
<comment type="caution">
    <text evidence="1">The sequence shown here is derived from an EMBL/GenBank/DDBJ whole genome shotgun (WGS) entry which is preliminary data.</text>
</comment>
<organism evidence="1 2">
    <name type="scientific">Porites lobata</name>
    <dbReference type="NCBI Taxonomy" id="104759"/>
    <lineage>
        <taxon>Eukaryota</taxon>
        <taxon>Metazoa</taxon>
        <taxon>Cnidaria</taxon>
        <taxon>Anthozoa</taxon>
        <taxon>Hexacorallia</taxon>
        <taxon>Scleractinia</taxon>
        <taxon>Fungiina</taxon>
        <taxon>Poritidae</taxon>
        <taxon>Porites</taxon>
    </lineage>
</organism>
<reference evidence="1 2" key="1">
    <citation type="submission" date="2022-05" db="EMBL/GenBank/DDBJ databases">
        <authorList>
            <consortium name="Genoscope - CEA"/>
            <person name="William W."/>
        </authorList>
    </citation>
    <scope>NUCLEOTIDE SEQUENCE [LARGE SCALE GENOMIC DNA]</scope>
</reference>
<evidence type="ECO:0008006" key="3">
    <source>
        <dbReference type="Google" id="ProtNLM"/>
    </source>
</evidence>
<feature type="non-terminal residue" evidence="1">
    <location>
        <position position="149"/>
    </location>
</feature>